<dbReference type="EMBL" id="JBHSFP010000025">
    <property type="protein sequence ID" value="MFC4534795.1"/>
    <property type="molecule type" value="Genomic_DNA"/>
</dbReference>
<gene>
    <name evidence="2" type="ORF">ACFO60_28890</name>
</gene>
<proteinExistence type="predicted"/>
<name>A0ABV9CQL7_9ACTN</name>
<evidence type="ECO:0000313" key="3">
    <source>
        <dbReference type="Proteomes" id="UP001596004"/>
    </source>
</evidence>
<evidence type="ECO:0000313" key="2">
    <source>
        <dbReference type="EMBL" id="MFC4534795.1"/>
    </source>
</evidence>
<feature type="region of interest" description="Disordered" evidence="1">
    <location>
        <begin position="23"/>
        <end position="44"/>
    </location>
</feature>
<evidence type="ECO:0000256" key="1">
    <source>
        <dbReference type="SAM" id="MobiDB-lite"/>
    </source>
</evidence>
<keyword evidence="3" id="KW-1185">Reference proteome</keyword>
<accession>A0ABV9CQL7</accession>
<dbReference type="Proteomes" id="UP001596004">
    <property type="component" value="Unassembled WGS sequence"/>
</dbReference>
<comment type="caution">
    <text evidence="2">The sequence shown here is derived from an EMBL/GenBank/DDBJ whole genome shotgun (WGS) entry which is preliminary data.</text>
</comment>
<organism evidence="2 3">
    <name type="scientific">Sphaerisporangium dianthi</name>
    <dbReference type="NCBI Taxonomy" id="1436120"/>
    <lineage>
        <taxon>Bacteria</taxon>
        <taxon>Bacillati</taxon>
        <taxon>Actinomycetota</taxon>
        <taxon>Actinomycetes</taxon>
        <taxon>Streptosporangiales</taxon>
        <taxon>Streptosporangiaceae</taxon>
        <taxon>Sphaerisporangium</taxon>
    </lineage>
</organism>
<dbReference type="RefSeq" id="WP_380846135.1">
    <property type="nucleotide sequence ID" value="NZ_JBHSFP010000025.1"/>
</dbReference>
<protein>
    <submittedName>
        <fullName evidence="2">Uncharacterized protein</fullName>
    </submittedName>
</protein>
<sequence length="44" mass="4515">MSTLGHARTIEGPVVADETAAPAIGGIRTRRPCPQVGTARTDAL</sequence>
<reference evidence="3" key="1">
    <citation type="journal article" date="2019" name="Int. J. Syst. Evol. Microbiol.">
        <title>The Global Catalogue of Microorganisms (GCM) 10K type strain sequencing project: providing services to taxonomists for standard genome sequencing and annotation.</title>
        <authorList>
            <consortium name="The Broad Institute Genomics Platform"/>
            <consortium name="The Broad Institute Genome Sequencing Center for Infectious Disease"/>
            <person name="Wu L."/>
            <person name="Ma J."/>
        </authorList>
    </citation>
    <scope>NUCLEOTIDE SEQUENCE [LARGE SCALE GENOMIC DNA]</scope>
    <source>
        <strain evidence="3">CGMCC 4.7132</strain>
    </source>
</reference>